<feature type="transmembrane region" description="Helical" evidence="1">
    <location>
        <begin position="72"/>
        <end position="94"/>
    </location>
</feature>
<evidence type="ECO:0000313" key="3">
    <source>
        <dbReference type="Proteomes" id="UP000824223"/>
    </source>
</evidence>
<keyword evidence="1" id="KW-1133">Transmembrane helix</keyword>
<proteinExistence type="predicted"/>
<dbReference type="Proteomes" id="UP000824223">
    <property type="component" value="Unassembled WGS sequence"/>
</dbReference>
<keyword evidence="1" id="KW-0472">Membrane</keyword>
<sequence length="196" mass="22585">MEREELIQRLTTAYPFLEELENISAVCGQCENGFYEHQNRQRKPRRIRNIAIVIGVLLCISVIMQGAGLADFIQYMVMLAAIIAVISFITNMICKKHQKEMQAFADKYTQYEERFQKRLKEDGDLIDFIPDQYQSTFAVSYFLDVIRTGAAKDLNEAIQQFLIYSGNLQQQHAMADLAAQAQSMQNQLNAIRDEML</sequence>
<comment type="caution">
    <text evidence="2">The sequence shown here is derived from an EMBL/GenBank/DDBJ whole genome shotgun (WGS) entry which is preliminary data.</text>
</comment>
<organism evidence="2 3">
    <name type="scientific">Candidatus Mediterraneibacter pullicola</name>
    <dbReference type="NCBI Taxonomy" id="2838682"/>
    <lineage>
        <taxon>Bacteria</taxon>
        <taxon>Bacillati</taxon>
        <taxon>Bacillota</taxon>
        <taxon>Clostridia</taxon>
        <taxon>Lachnospirales</taxon>
        <taxon>Lachnospiraceae</taxon>
        <taxon>Mediterraneibacter</taxon>
    </lineage>
</organism>
<evidence type="ECO:0000313" key="2">
    <source>
        <dbReference type="EMBL" id="HJA06824.1"/>
    </source>
</evidence>
<feature type="transmembrane region" description="Helical" evidence="1">
    <location>
        <begin position="47"/>
        <end position="66"/>
    </location>
</feature>
<dbReference type="EMBL" id="DXAK01000034">
    <property type="protein sequence ID" value="HJA06824.1"/>
    <property type="molecule type" value="Genomic_DNA"/>
</dbReference>
<protein>
    <submittedName>
        <fullName evidence="2">Uncharacterized protein</fullName>
    </submittedName>
</protein>
<reference evidence="2" key="2">
    <citation type="submission" date="2021-04" db="EMBL/GenBank/DDBJ databases">
        <authorList>
            <person name="Gilroy R."/>
        </authorList>
    </citation>
    <scope>NUCLEOTIDE SEQUENCE</scope>
    <source>
        <strain evidence="2">ChiSjej2B20-11307</strain>
    </source>
</reference>
<evidence type="ECO:0000256" key="1">
    <source>
        <dbReference type="SAM" id="Phobius"/>
    </source>
</evidence>
<reference evidence="2" key="1">
    <citation type="journal article" date="2021" name="PeerJ">
        <title>Extensive microbial diversity within the chicken gut microbiome revealed by metagenomics and culture.</title>
        <authorList>
            <person name="Gilroy R."/>
            <person name="Ravi A."/>
            <person name="Getino M."/>
            <person name="Pursley I."/>
            <person name="Horton D.L."/>
            <person name="Alikhan N.F."/>
            <person name="Baker D."/>
            <person name="Gharbi K."/>
            <person name="Hall N."/>
            <person name="Watson M."/>
            <person name="Adriaenssens E.M."/>
            <person name="Foster-Nyarko E."/>
            <person name="Jarju S."/>
            <person name="Secka A."/>
            <person name="Antonio M."/>
            <person name="Oren A."/>
            <person name="Chaudhuri R.R."/>
            <person name="La Ragione R."/>
            <person name="Hildebrand F."/>
            <person name="Pallen M.J."/>
        </authorList>
    </citation>
    <scope>NUCLEOTIDE SEQUENCE</scope>
    <source>
        <strain evidence="2">ChiSjej2B20-11307</strain>
    </source>
</reference>
<name>A0A9D2KII8_9FIRM</name>
<dbReference type="AlphaFoldDB" id="A0A9D2KII8"/>
<accession>A0A9D2KII8</accession>
<keyword evidence="1" id="KW-0812">Transmembrane</keyword>
<gene>
    <name evidence="2" type="ORF">H9798_06765</name>
</gene>